<dbReference type="OrthoDB" id="826470at2"/>
<dbReference type="AlphaFoldDB" id="A0A2V4BLY7"/>
<reference evidence="1 2" key="1">
    <citation type="submission" date="2018-05" db="EMBL/GenBank/DDBJ databases">
        <title>Flavobacterium sp. strain IMCC34759, incomplete genome.</title>
        <authorList>
            <person name="Joung Y."/>
            <person name="Cho J."/>
        </authorList>
    </citation>
    <scope>NUCLEOTIDE SEQUENCE [LARGE SCALE GENOMIC DNA]</scope>
    <source>
        <strain evidence="1 2">IMCC34759</strain>
    </source>
</reference>
<accession>A0A2V4BLY7</accession>
<evidence type="ECO:0000313" key="2">
    <source>
        <dbReference type="Proteomes" id="UP000247903"/>
    </source>
</evidence>
<dbReference type="Pfam" id="PF20125">
    <property type="entry name" value="DUF6515"/>
    <property type="match status" value="1"/>
</dbReference>
<dbReference type="Proteomes" id="UP000247903">
    <property type="component" value="Unassembled WGS sequence"/>
</dbReference>
<dbReference type="EMBL" id="QJHK01000027">
    <property type="protein sequence ID" value="PXY38993.1"/>
    <property type="molecule type" value="Genomic_DNA"/>
</dbReference>
<dbReference type="InterPro" id="IPR045398">
    <property type="entry name" value="DUF6515"/>
</dbReference>
<comment type="caution">
    <text evidence="1">The sequence shown here is derived from an EMBL/GenBank/DDBJ whole genome shotgun (WGS) entry which is preliminary data.</text>
</comment>
<evidence type="ECO:0000313" key="1">
    <source>
        <dbReference type="EMBL" id="PXY38993.1"/>
    </source>
</evidence>
<organism evidence="1 2">
    <name type="scientific">Flavobacterium cheongpyeongense</name>
    <dbReference type="NCBI Taxonomy" id="2212651"/>
    <lineage>
        <taxon>Bacteria</taxon>
        <taxon>Pseudomonadati</taxon>
        <taxon>Bacteroidota</taxon>
        <taxon>Flavobacteriia</taxon>
        <taxon>Flavobacteriales</taxon>
        <taxon>Flavobacteriaceae</taxon>
        <taxon>Flavobacterium</taxon>
    </lineage>
</organism>
<keyword evidence="2" id="KW-1185">Reference proteome</keyword>
<protein>
    <submittedName>
        <fullName evidence="1">Uncharacterized protein</fullName>
    </submittedName>
</protein>
<proteinExistence type="predicted"/>
<sequence>MKTTLNSLKKMILIGMTGSFFLISTDGFAQRRDNGRTQKTERSIHARPSVNNKISTVNKTLNGNRAAMPSNAPISKIRDKKFTNNRAAFTTNRNNKTTNIRRNTVNRSQNNVTINVNNNIRIRNNRNTIVRRNTVVYTRPAYRYGGYRYHAYHPYYYHPYRPYYWGPVWHPWGFFATTLAVTAIVINIESTPYHYDQGVWYAPYNGGYEVVPAPVGGIVNNIPNGAQTVYTGTVNNYYYGGTYYEKDGNEYRVVAPTAGTLVDSLPEGGEEVTIGDVKYIKFGETYYQPVQVDGKDKYEVVLVEEDK</sequence>
<name>A0A2V4BLY7_9FLAO</name>
<dbReference type="RefSeq" id="WP_110308446.1">
    <property type="nucleotide sequence ID" value="NZ_QJHK01000027.1"/>
</dbReference>
<gene>
    <name evidence="1" type="ORF">DMB65_20265</name>
</gene>